<evidence type="ECO:0000256" key="5">
    <source>
        <dbReference type="ARBA" id="ARBA00022537"/>
    </source>
</evidence>
<feature type="repeat" description="ANK" evidence="12">
    <location>
        <begin position="1640"/>
        <end position="1672"/>
    </location>
</feature>
<dbReference type="PRINTS" id="PR01415">
    <property type="entry name" value="ANKYRIN"/>
</dbReference>
<keyword evidence="4" id="KW-0964">Secreted</keyword>
<feature type="repeat" description="ANK" evidence="12">
    <location>
        <begin position="1730"/>
        <end position="1762"/>
    </location>
</feature>
<protein>
    <submittedName>
        <fullName evidence="14">Ankyrin-3</fullName>
    </submittedName>
</protein>
<feature type="repeat" description="ANK" evidence="12">
    <location>
        <begin position="1148"/>
        <end position="1180"/>
    </location>
</feature>
<evidence type="ECO:0000256" key="6">
    <source>
        <dbReference type="ARBA" id="ARBA00022656"/>
    </source>
</evidence>
<feature type="repeat" description="ANK" evidence="12">
    <location>
        <begin position="881"/>
        <end position="903"/>
    </location>
</feature>
<feature type="repeat" description="ANK" evidence="12">
    <location>
        <begin position="848"/>
        <end position="880"/>
    </location>
</feature>
<keyword evidence="9" id="KW-0638">Presynaptic neurotoxin</keyword>
<dbReference type="PANTHER" id="PTHR24123:SF33">
    <property type="entry name" value="PROTEIN HOS4"/>
    <property type="match status" value="1"/>
</dbReference>
<feature type="coiled-coil region" evidence="13">
    <location>
        <begin position="546"/>
        <end position="573"/>
    </location>
</feature>
<dbReference type="Pfam" id="PF12796">
    <property type="entry name" value="Ank_2"/>
    <property type="match status" value="10"/>
</dbReference>
<dbReference type="Gene3D" id="1.25.40.10">
    <property type="entry name" value="Tetratricopeptide repeat domain"/>
    <property type="match status" value="2"/>
</dbReference>
<keyword evidence="3" id="KW-0268">Exocytosis</keyword>
<keyword evidence="7" id="KW-0528">Neurotoxin</keyword>
<dbReference type="InterPro" id="IPR036770">
    <property type="entry name" value="Ankyrin_rpt-contain_sf"/>
</dbReference>
<dbReference type="PROSITE" id="PS50297">
    <property type="entry name" value="ANK_REP_REGION"/>
    <property type="match status" value="18"/>
</dbReference>
<dbReference type="InterPro" id="IPR051165">
    <property type="entry name" value="Multifunctional_ANK_Repeat"/>
</dbReference>
<feature type="repeat" description="ANK" evidence="12">
    <location>
        <begin position="916"/>
        <end position="948"/>
    </location>
</feature>
<feature type="repeat" description="ANK" evidence="12">
    <location>
        <begin position="1541"/>
        <end position="1573"/>
    </location>
</feature>
<feature type="repeat" description="ANK" evidence="12">
    <location>
        <begin position="1607"/>
        <end position="1639"/>
    </location>
</feature>
<evidence type="ECO:0000313" key="14">
    <source>
        <dbReference type="EMBL" id="GIY06013.1"/>
    </source>
</evidence>
<feature type="repeat" description="ANK" evidence="12">
    <location>
        <begin position="1442"/>
        <end position="1474"/>
    </location>
</feature>
<feature type="repeat" description="ANK" evidence="12">
    <location>
        <begin position="1115"/>
        <end position="1147"/>
    </location>
</feature>
<keyword evidence="13" id="KW-0175">Coiled coil</keyword>
<keyword evidence="15" id="KW-1185">Reference proteome</keyword>
<evidence type="ECO:0000256" key="3">
    <source>
        <dbReference type="ARBA" id="ARBA00022483"/>
    </source>
</evidence>
<dbReference type="InterPro" id="IPR011990">
    <property type="entry name" value="TPR-like_helical_dom_sf"/>
</dbReference>
<dbReference type="InterPro" id="IPR002110">
    <property type="entry name" value="Ankyrin_rpt"/>
</dbReference>
<evidence type="ECO:0000256" key="4">
    <source>
        <dbReference type="ARBA" id="ARBA00022525"/>
    </source>
</evidence>
<evidence type="ECO:0000256" key="10">
    <source>
        <dbReference type="ARBA" id="ARBA00023043"/>
    </source>
</evidence>
<proteinExistence type="predicted"/>
<evidence type="ECO:0000256" key="11">
    <source>
        <dbReference type="ARBA" id="ARBA00023298"/>
    </source>
</evidence>
<keyword evidence="5" id="KW-1052">Target cell membrane</keyword>
<dbReference type="PROSITE" id="PS50088">
    <property type="entry name" value="ANK_REPEAT"/>
    <property type="match status" value="19"/>
</dbReference>
<evidence type="ECO:0000256" key="7">
    <source>
        <dbReference type="ARBA" id="ARBA00022699"/>
    </source>
</evidence>
<keyword evidence="8" id="KW-0677">Repeat</keyword>
<feature type="repeat" description="ANK" evidence="12">
    <location>
        <begin position="983"/>
        <end position="1015"/>
    </location>
</feature>
<dbReference type="Proteomes" id="UP001054837">
    <property type="component" value="Unassembled WGS sequence"/>
</dbReference>
<feature type="non-terminal residue" evidence="14">
    <location>
        <position position="1"/>
    </location>
</feature>
<dbReference type="GO" id="GO:0006887">
    <property type="term" value="P:exocytosis"/>
    <property type="evidence" value="ECO:0007669"/>
    <property type="project" value="UniProtKB-KW"/>
</dbReference>
<dbReference type="GO" id="GO:0090729">
    <property type="term" value="F:toxin activity"/>
    <property type="evidence" value="ECO:0007669"/>
    <property type="project" value="UniProtKB-KW"/>
</dbReference>
<dbReference type="PANTHER" id="PTHR24123">
    <property type="entry name" value="ANKYRIN REPEAT-CONTAINING"/>
    <property type="match status" value="1"/>
</dbReference>
<organism evidence="14 15">
    <name type="scientific">Caerostris darwini</name>
    <dbReference type="NCBI Taxonomy" id="1538125"/>
    <lineage>
        <taxon>Eukaryota</taxon>
        <taxon>Metazoa</taxon>
        <taxon>Ecdysozoa</taxon>
        <taxon>Arthropoda</taxon>
        <taxon>Chelicerata</taxon>
        <taxon>Arachnida</taxon>
        <taxon>Araneae</taxon>
        <taxon>Araneomorphae</taxon>
        <taxon>Entelegynae</taxon>
        <taxon>Araneoidea</taxon>
        <taxon>Araneidae</taxon>
        <taxon>Caerostris</taxon>
    </lineage>
</organism>
<dbReference type="GO" id="GO:0044218">
    <property type="term" value="C:other organism cell membrane"/>
    <property type="evidence" value="ECO:0007669"/>
    <property type="project" value="UniProtKB-KW"/>
</dbReference>
<feature type="repeat" description="ANK" evidence="12">
    <location>
        <begin position="1311"/>
        <end position="1343"/>
    </location>
</feature>
<dbReference type="SMART" id="SM00248">
    <property type="entry name" value="ANK"/>
    <property type="match status" value="29"/>
</dbReference>
<evidence type="ECO:0000256" key="9">
    <source>
        <dbReference type="ARBA" id="ARBA00023028"/>
    </source>
</evidence>
<dbReference type="Gene3D" id="1.25.40.20">
    <property type="entry name" value="Ankyrin repeat-containing domain"/>
    <property type="match status" value="8"/>
</dbReference>
<comment type="subcellular location">
    <subcellularLocation>
        <location evidence="2">Secreted</location>
    </subcellularLocation>
    <subcellularLocation>
        <location evidence="1">Target cell membrane</location>
    </subcellularLocation>
</comment>
<dbReference type="Pfam" id="PF13374">
    <property type="entry name" value="TPR_10"/>
    <property type="match status" value="1"/>
</dbReference>
<feature type="repeat" description="ANK" evidence="12">
    <location>
        <begin position="1181"/>
        <end position="1213"/>
    </location>
</feature>
<reference evidence="14 15" key="1">
    <citation type="submission" date="2021-06" db="EMBL/GenBank/DDBJ databases">
        <title>Caerostris darwini draft genome.</title>
        <authorList>
            <person name="Kono N."/>
            <person name="Arakawa K."/>
        </authorList>
    </citation>
    <scope>NUCLEOTIDE SEQUENCE [LARGE SCALE GENOMIC DNA]</scope>
</reference>
<dbReference type="Pfam" id="PF00023">
    <property type="entry name" value="Ank"/>
    <property type="match status" value="2"/>
</dbReference>
<evidence type="ECO:0000256" key="13">
    <source>
        <dbReference type="SAM" id="Coils"/>
    </source>
</evidence>
<evidence type="ECO:0000256" key="1">
    <source>
        <dbReference type="ARBA" id="ARBA00004175"/>
    </source>
</evidence>
<dbReference type="EMBL" id="BPLQ01004166">
    <property type="protein sequence ID" value="GIY06013.1"/>
    <property type="molecule type" value="Genomic_DNA"/>
</dbReference>
<sequence length="2458" mass="279041">KSSRKRLVSTFQRSDEVSAKTFFLSVLRTIKKVIADDEINSLKHLDGLLFKISGTKEEEIIQKCFKNESNQFGSFNVVALACKNKAVKALEYLFSENFKSIYNLSVKISKTASLWSEVDEFHHNAFYYAIRSNMTHLLSILIEKGQNKNHQEELDEILSKAYRELKLRNVFVTREMDFFVQSKILDIRFFHESADETTGNSWIQIEERIDLVVENINIIKSSYWDKDVDEIFVLRAEFIAKNIHVLKFLLKSTYDRLPWEEIEFCLAVFIRCCKKRVVDNLFYCCVLNKEALLQHLENFSKLLDLEQKNFKNNDVIKLAKTLKLKRTDVVNKIIKNHPEFQDLYTVYESVRDHHSLETVKKYADMAIAANATEKEGQLLIVRAVQVMGEHFKGTLETPKLSDTMCQFFLASLPFNTREIITGLRDSLSHSQTLMIRSEIENKAYRFFENMQSDLSKLSVTITDVLNNLKSKAINNLKDKMKSFKQNKDAKDFFKPFKSAILLEKEAQNISCSTLFKGVVEQLEELMSDLQIFVKDKMERRLFEEINNMIYKKKTKLKTNIDNLENNMVNFLAVFELNEVSKECDMNLAQKFVDLFEEPVDLKESFMNSIESKLRQLLESIISRNENNNSKEQFALFRILLLIYFHVSDVKWIKEFQGILCQVKTKNVHREKAGKNSAIHLLLPKLKFLKKLLMDINLNSHKHHSENSFEDNAESLVVVEMLLLDILSISEAQLTRNPFYLDSGYSMHIGKNVRNQLAHENALVNILSDVPMQVLLNAEKIISENCTNKDKRIDKIIKCDTSKLKKAYFDELSIVINQQKLFTALENGSMQQVEECIGEGADIFGRDLHNASCLHFSAKAPNANAIEYVLEQGLSLNSKDNDGQTALHEAARFNRLKTVKHLIEGKKHAPLNGRDVNGKTPLYIAVENDCREVVEYLLRHGANMFIKDAVGHFPLHTAIRLNFVDVAKMLLEKETKADANLSSCGYTSLHFTVEVGNLTLVNILIEKKADVNFKTEFGDTPLILAVRKGHLEVVRALVLKKADINAKNLLGFTPLHHASEKGQEEVVKLLLDHEANVSTFNDDHFCSLHCSAQRGHLNVTKLLLDKNADVNVQTISGSTPLHLAAEKGHHDVVSLLLEHEALVDYYDNFKRTALHYSAERGHKNIIKILIEKGADIDKKDDAGSTPLHLAAGRGHGDVIQLLIAEGADIHAEDSSKSTALHFAASICHKDIVKLLLLKGADILKINDFNITPIRIIISNGLSDILMNKKANINFTDSTGLTALHLGALYGDLSFAEYCIKKNDNNINVKNNEGETPLHLASRGNFQHVVTFLVDKGAEMDAKNIEGHTALYFACIYNYKGVVHILINKQTKDKLDYNERIQLLLKTVIKGYNDIVNTLFEKTDFDMAELQNEYHLLHEAVRAGHRMIVENLLKRKFQINAELDSCTPLHISVQFNHLSIAQCLLSKSADQTIKDKGGRTPLHLAVISQNIEMVETLLNAEADAFTKEKKKKFATDRRSVDNSLDVVKILIQEKESDANFKIYGNTLLHLSAAVGSLEMTKYFVDNGADIHAKNSTGLKPIHVAAVGGCKDIIEFYLDRGIHVSDLGCDHLTLLHLAAQTGKSNVCELLIKKSADVNAVSIDGSTPIHLAAGNGFKDVVGMLLHNGAYYNAVDGSKLTPMQRSKENSISALLKTAGELFSAVEKNDYFMLENEFKKGVKLSSYCFANAKCLKNETLLHFAAKEGCKEIVDILLKHGVNLNACDLNKYTPLHYAAKSSHFNVVKSLLMNGVVYNALSHNQETALDISVGKEVINLLFFVSESFKKVQLNNYSVLRDLKKDIDLAKIALRAKNREFRTLIEVAILRDFPETKQLKELFQDNRLFEKAETLHEEQKFEESLRAYEKVLHERIEIFGSDNSSVLDIQTCIAQILFKQEKYDESLCMFQDIYQKMQIVFSDNRKEVLFIKSIIASILSILGDNQEALQILRQVLSKQETILEPNDEHILFTQTEIANALAKEEKYNESLKIYVDILKKKRKKYGAYAFSTLNIQIRIAQSLKEQGNFSDAIKTFKKVYEMGNKVLGPEDPDTLQIKADIASTRYDQDNSFEFYDAIEGVLREQKRCLNPNHEYILHNEFRLAHILHKEGRYVSALKFFFTLEKKTAFLGSKHFFVKECLKSIDYISTEFKLCGFERLVEKIRSDFGQPSGNKENRFSGCFNNVEIEESNSLREVVAKGGTENLKILLERGVNVLQVFEGGNTALHAAAAQGQSATVDIIMRHCQDRHRRTLQNVVNATNDEGSTPLHVAVDVKTLKCLLKHGALYDVKNKANRTPLDLCQDEEIRSLLQAVEDLFSRVQKGKCDDVVGKLEALDSEDAEVATRARNSSGKTLLLVALQTNQKDLAEELGKWLKVHNWTENPSSILLHFFNPLPWAIWPLVLVNVSGPYVNHIPIYTSRKSFAEQF</sequence>
<feature type="repeat" description="ANK" evidence="12">
    <location>
        <begin position="1214"/>
        <end position="1246"/>
    </location>
</feature>
<evidence type="ECO:0000256" key="2">
    <source>
        <dbReference type="ARBA" id="ARBA00004613"/>
    </source>
</evidence>
<feature type="repeat" description="ANK" evidence="12">
    <location>
        <begin position="1763"/>
        <end position="1795"/>
    </location>
</feature>
<keyword evidence="10 12" id="KW-0040">ANK repeat</keyword>
<feature type="repeat" description="ANK" evidence="12">
    <location>
        <begin position="1082"/>
        <end position="1114"/>
    </location>
</feature>
<comment type="caution">
    <text evidence="14">The sequence shown here is derived from an EMBL/GenBank/DDBJ whole genome shotgun (WGS) entry which is preliminary data.</text>
</comment>
<keyword evidence="11" id="KW-0472">Membrane</keyword>
<evidence type="ECO:0000256" key="12">
    <source>
        <dbReference type="PROSITE-ProRule" id="PRU00023"/>
    </source>
</evidence>
<feature type="repeat" description="ANK" evidence="12">
    <location>
        <begin position="1016"/>
        <end position="1048"/>
    </location>
</feature>
<dbReference type="GO" id="GO:0005576">
    <property type="term" value="C:extracellular region"/>
    <property type="evidence" value="ECO:0007669"/>
    <property type="project" value="UniProtKB-SubCell"/>
</dbReference>
<dbReference type="SUPFAM" id="SSF48403">
    <property type="entry name" value="Ankyrin repeat"/>
    <property type="match status" value="5"/>
</dbReference>
<evidence type="ECO:0000313" key="15">
    <source>
        <dbReference type="Proteomes" id="UP001054837"/>
    </source>
</evidence>
<dbReference type="SUPFAM" id="SSF48452">
    <property type="entry name" value="TPR-like"/>
    <property type="match status" value="2"/>
</dbReference>
<gene>
    <name evidence="14" type="primary">Ank3_28</name>
    <name evidence="14" type="ORF">CDAR_91411</name>
</gene>
<evidence type="ECO:0000256" key="8">
    <source>
        <dbReference type="ARBA" id="ARBA00022737"/>
    </source>
</evidence>
<feature type="repeat" description="ANK" evidence="12">
    <location>
        <begin position="1475"/>
        <end position="1507"/>
    </location>
</feature>
<keyword evidence="11" id="KW-1053">Target membrane</keyword>
<name>A0AAV4Q8K1_9ARAC</name>
<feature type="repeat" description="ANK" evidence="12">
    <location>
        <begin position="1049"/>
        <end position="1081"/>
    </location>
</feature>
<accession>A0AAV4Q8K1</accession>
<dbReference type="GO" id="GO:0044231">
    <property type="term" value="C:host cell presynaptic membrane"/>
    <property type="evidence" value="ECO:0007669"/>
    <property type="project" value="UniProtKB-KW"/>
</dbReference>
<keyword evidence="6" id="KW-0800">Toxin</keyword>